<dbReference type="HOGENOM" id="CLU_2111085_0_0_1"/>
<evidence type="ECO:0000313" key="2">
    <source>
        <dbReference type="Proteomes" id="UP000008549"/>
    </source>
</evidence>
<sequence>MTGNSPQTNGTHSPLGHLLPLRRHPSHVLFRLVGSRLLFRFCHLDWLLDHCHLVGTRVPRLHHLRRFPPRDIAKLRLNVLTRRPSSSSKYTSSFSGQSRRLLLFFRSHSFSFAFI</sequence>
<reference evidence="1 2" key="2">
    <citation type="journal article" date="2011" name="PLoS Genet.">
        <title>Caenorhabditis briggsae recombinant inbred line genotypes reveal inter-strain incompatibility and the evolution of recombination.</title>
        <authorList>
            <person name="Ross J.A."/>
            <person name="Koboldt D.C."/>
            <person name="Staisch J.E."/>
            <person name="Chamberlin H.M."/>
            <person name="Gupta B.P."/>
            <person name="Miller R.D."/>
            <person name="Baird S.E."/>
            <person name="Haag E.S."/>
        </authorList>
    </citation>
    <scope>NUCLEOTIDE SEQUENCE [LARGE SCALE GENOMIC DNA]</scope>
    <source>
        <strain evidence="1 2">AF16</strain>
    </source>
</reference>
<dbReference type="AlphaFoldDB" id="A8X9C7"/>
<proteinExistence type="predicted"/>
<dbReference type="EMBL" id="HE600954">
    <property type="protein sequence ID" value="CAP29239.2"/>
    <property type="molecule type" value="Genomic_DNA"/>
</dbReference>
<name>A8X9C7_CAEBR</name>
<gene>
    <name evidence="1 3" type="ORF">CBG09330</name>
    <name evidence="1" type="ORF">CBG_09330</name>
</gene>
<evidence type="ECO:0000313" key="3">
    <source>
        <dbReference type="WormBase" id="CBG09330"/>
    </source>
</evidence>
<evidence type="ECO:0000313" key="1">
    <source>
        <dbReference type="EMBL" id="CAP29239.2"/>
    </source>
</evidence>
<dbReference type="GeneID" id="8578866"/>
<organism evidence="1 2">
    <name type="scientific">Caenorhabditis briggsae</name>
    <dbReference type="NCBI Taxonomy" id="6238"/>
    <lineage>
        <taxon>Eukaryota</taxon>
        <taxon>Metazoa</taxon>
        <taxon>Ecdysozoa</taxon>
        <taxon>Nematoda</taxon>
        <taxon>Chromadorea</taxon>
        <taxon>Rhabditida</taxon>
        <taxon>Rhabditina</taxon>
        <taxon>Rhabditomorpha</taxon>
        <taxon>Rhabditoidea</taxon>
        <taxon>Rhabditidae</taxon>
        <taxon>Peloderinae</taxon>
        <taxon>Caenorhabditis</taxon>
    </lineage>
</organism>
<keyword evidence="2" id="KW-1185">Reference proteome</keyword>
<dbReference type="Proteomes" id="UP000008549">
    <property type="component" value="Unassembled WGS sequence"/>
</dbReference>
<dbReference type="CTD" id="8578866"/>
<dbReference type="WormBase" id="CBG09330">
    <property type="protein sequence ID" value="CBP44250"/>
    <property type="gene ID" value="WBGene00030931"/>
</dbReference>
<dbReference type="InParanoid" id="A8X9C7"/>
<dbReference type="RefSeq" id="XP_045094074.1">
    <property type="nucleotide sequence ID" value="XM_045237731.1"/>
</dbReference>
<accession>A8X9C7</accession>
<reference evidence="1 2" key="1">
    <citation type="journal article" date="2003" name="PLoS Biol.">
        <title>The genome sequence of Caenorhabditis briggsae: a platform for comparative genomics.</title>
        <authorList>
            <person name="Stein L.D."/>
            <person name="Bao Z."/>
            <person name="Blasiar D."/>
            <person name="Blumenthal T."/>
            <person name="Brent M.R."/>
            <person name="Chen N."/>
            <person name="Chinwalla A."/>
            <person name="Clarke L."/>
            <person name="Clee C."/>
            <person name="Coghlan A."/>
            <person name="Coulson A."/>
            <person name="D'Eustachio P."/>
            <person name="Fitch D.H."/>
            <person name="Fulton L.A."/>
            <person name="Fulton R.E."/>
            <person name="Griffiths-Jones S."/>
            <person name="Harris T.W."/>
            <person name="Hillier L.W."/>
            <person name="Kamath R."/>
            <person name="Kuwabara P.E."/>
            <person name="Mardis E.R."/>
            <person name="Marra M.A."/>
            <person name="Miner T.L."/>
            <person name="Minx P."/>
            <person name="Mullikin J.C."/>
            <person name="Plumb R.W."/>
            <person name="Rogers J."/>
            <person name="Schein J.E."/>
            <person name="Sohrmann M."/>
            <person name="Spieth J."/>
            <person name="Stajich J.E."/>
            <person name="Wei C."/>
            <person name="Willey D."/>
            <person name="Wilson R.K."/>
            <person name="Durbin R."/>
            <person name="Waterston R.H."/>
        </authorList>
    </citation>
    <scope>NUCLEOTIDE SEQUENCE [LARGE SCALE GENOMIC DNA]</scope>
    <source>
        <strain evidence="1 2">AF16</strain>
    </source>
</reference>
<protein>
    <submittedName>
        <fullName evidence="1">Protein CBG09330</fullName>
    </submittedName>
</protein>
<dbReference type="KEGG" id="cbr:CBG_09330"/>